<sequence length="265" mass="30202">MVGSLFDVIHTPAKFPDSVPHQRLILKIDSYGITSKVQSWIRAFLTDRRQRVSISGSVSEWSPVTRGVPQGSILGPVLFVIFINDLPDVLNSWCQMYADDTRVSTTVDFEKESQVLQKDIDRLVEWADRWQLHFNAAKCKVIHLGRNNPAHKYTMKMHNSEDRTVLEPTGTEKDLGVQVDAELKFSQHIEMQVAKANRILGLIRHSYQFLDGVSIKQLFTALVRPHLEFANVAWSPKYQKDKNLIEGVQRRATRLVPGLSTLPTQ</sequence>
<feature type="domain" description="Reverse transcriptase" evidence="1">
    <location>
        <begin position="1"/>
        <end position="179"/>
    </location>
</feature>
<comment type="caution">
    <text evidence="2">The sequence shown here is derived from an EMBL/GenBank/DDBJ whole genome shotgun (WGS) entry which is preliminary data.</text>
</comment>
<dbReference type="PROSITE" id="PS50878">
    <property type="entry name" value="RT_POL"/>
    <property type="match status" value="1"/>
</dbReference>
<evidence type="ECO:0000259" key="1">
    <source>
        <dbReference type="PROSITE" id="PS50878"/>
    </source>
</evidence>
<dbReference type="PANTHER" id="PTHR33332">
    <property type="entry name" value="REVERSE TRANSCRIPTASE DOMAIN-CONTAINING PROTEIN"/>
    <property type="match status" value="1"/>
</dbReference>
<accession>A0AAE1B9N5</accession>
<dbReference type="AlphaFoldDB" id="A0AAE1B9N5"/>
<evidence type="ECO:0000313" key="3">
    <source>
        <dbReference type="Proteomes" id="UP001283361"/>
    </source>
</evidence>
<reference evidence="2" key="1">
    <citation type="journal article" date="2023" name="G3 (Bethesda)">
        <title>A reference genome for the long-term kleptoplast-retaining sea slug Elysia crispata morphotype clarki.</title>
        <authorList>
            <person name="Eastman K.E."/>
            <person name="Pendleton A.L."/>
            <person name="Shaikh M.A."/>
            <person name="Suttiyut T."/>
            <person name="Ogas R."/>
            <person name="Tomko P."/>
            <person name="Gavelis G."/>
            <person name="Widhalm J.R."/>
            <person name="Wisecaver J.H."/>
        </authorList>
    </citation>
    <scope>NUCLEOTIDE SEQUENCE</scope>
    <source>
        <strain evidence="2">ECLA1</strain>
    </source>
</reference>
<dbReference type="EMBL" id="JAWDGP010000265">
    <property type="protein sequence ID" value="KAK3802132.1"/>
    <property type="molecule type" value="Genomic_DNA"/>
</dbReference>
<name>A0AAE1B9N5_9GAST</name>
<dbReference type="Proteomes" id="UP001283361">
    <property type="component" value="Unassembled WGS sequence"/>
</dbReference>
<organism evidence="2 3">
    <name type="scientific">Elysia crispata</name>
    <name type="common">lettuce slug</name>
    <dbReference type="NCBI Taxonomy" id="231223"/>
    <lineage>
        <taxon>Eukaryota</taxon>
        <taxon>Metazoa</taxon>
        <taxon>Spiralia</taxon>
        <taxon>Lophotrochozoa</taxon>
        <taxon>Mollusca</taxon>
        <taxon>Gastropoda</taxon>
        <taxon>Heterobranchia</taxon>
        <taxon>Euthyneura</taxon>
        <taxon>Panpulmonata</taxon>
        <taxon>Sacoglossa</taxon>
        <taxon>Placobranchoidea</taxon>
        <taxon>Plakobranchidae</taxon>
        <taxon>Elysia</taxon>
    </lineage>
</organism>
<gene>
    <name evidence="2" type="ORF">RRG08_050018</name>
</gene>
<dbReference type="InterPro" id="IPR043502">
    <property type="entry name" value="DNA/RNA_pol_sf"/>
</dbReference>
<dbReference type="Pfam" id="PF00078">
    <property type="entry name" value="RVT_1"/>
    <property type="match status" value="1"/>
</dbReference>
<dbReference type="SUPFAM" id="SSF56672">
    <property type="entry name" value="DNA/RNA polymerases"/>
    <property type="match status" value="1"/>
</dbReference>
<evidence type="ECO:0000313" key="2">
    <source>
        <dbReference type="EMBL" id="KAK3802132.1"/>
    </source>
</evidence>
<proteinExistence type="predicted"/>
<keyword evidence="3" id="KW-1185">Reference proteome</keyword>
<dbReference type="PRINTS" id="PR01345">
    <property type="entry name" value="CERVTRCPTASE"/>
</dbReference>
<dbReference type="InterPro" id="IPR000477">
    <property type="entry name" value="RT_dom"/>
</dbReference>
<protein>
    <recommendedName>
        <fullName evidence="1">Reverse transcriptase domain-containing protein</fullName>
    </recommendedName>
</protein>